<keyword evidence="1" id="KW-0812">Transmembrane</keyword>
<feature type="transmembrane region" description="Helical" evidence="1">
    <location>
        <begin position="217"/>
        <end position="240"/>
    </location>
</feature>
<comment type="caution">
    <text evidence="2">The sequence shown here is derived from an EMBL/GenBank/DDBJ whole genome shotgun (WGS) entry which is preliminary data.</text>
</comment>
<feature type="transmembrane region" description="Helical" evidence="1">
    <location>
        <begin position="95"/>
        <end position="112"/>
    </location>
</feature>
<sequence length="606" mass="69116">MKAGLVRFLPVLLLLLAALGSLFEVFFNPGYVGRSWDWGQTEYPGGQWTLLVDSIFVWQDFFFGGRESPFNSLVFFQLISFLLSWVTNVVTGPKLLMAGLLFASGWGMLRLLQKNRIHPWVAVGGALLYMFNPRTLTLFIGGHLFQTYLIAYLPWMLVHLGDLKKGEKFSHLLLIVLGIFFTNLLTNSLILIFGVALLPTLLILVQSREKGKFTGKLVVAGAFFLLVNLFWLAPFVMALLNPQGYVVHQGYSLAEELRFRLASLDRTSWAFTDLFALVNRTGMDIEYANHFDGGWLETARRVLGVASFALIGWAYLGKKRTLNFLELVSLLHLVVGLFLIAGTNNELGKLFYQVYAVKAGMIFSAFSNLWRYSPILLVSWAYLMATSVERLWNSHRLWRAPLGVYGLFFLALYLYPWFGADLTQPLIKRGSQPMDLKMNRVDDGDLVTYERFRRDLLEYRIMQLPPPAVIWPGNTKYGFVWNYTTFSKPAFFEYYNVSQFYNQTINQIYTHEPQGSLSESLALGNVLYLISPQYEEDYKEVYVELNPGVPTNYLDLEKENLERFRQKGQLVREPGPTDPLGVALFRSADFLPRIYSPGSSQLSVGP</sequence>
<accession>A0A1F6GL45</accession>
<evidence type="ECO:0000256" key="1">
    <source>
        <dbReference type="SAM" id="Phobius"/>
    </source>
</evidence>
<evidence type="ECO:0008006" key="4">
    <source>
        <dbReference type="Google" id="ProtNLM"/>
    </source>
</evidence>
<evidence type="ECO:0000313" key="3">
    <source>
        <dbReference type="Proteomes" id="UP000177583"/>
    </source>
</evidence>
<reference evidence="2 3" key="1">
    <citation type="journal article" date="2016" name="Nat. Commun.">
        <title>Thousands of microbial genomes shed light on interconnected biogeochemical processes in an aquifer system.</title>
        <authorList>
            <person name="Anantharaman K."/>
            <person name="Brown C.T."/>
            <person name="Hug L.A."/>
            <person name="Sharon I."/>
            <person name="Castelle C.J."/>
            <person name="Probst A.J."/>
            <person name="Thomas B.C."/>
            <person name="Singh A."/>
            <person name="Wilkins M.J."/>
            <person name="Karaoz U."/>
            <person name="Brodie E.L."/>
            <person name="Williams K.H."/>
            <person name="Hubbard S.S."/>
            <person name="Banfield J.F."/>
        </authorList>
    </citation>
    <scope>NUCLEOTIDE SEQUENCE [LARGE SCALE GENOMIC DNA]</scope>
</reference>
<feature type="transmembrane region" description="Helical" evidence="1">
    <location>
        <begin position="172"/>
        <end position="205"/>
    </location>
</feature>
<proteinExistence type="predicted"/>
<protein>
    <recommendedName>
        <fullName evidence="4">Glycosyltransferase RgtA/B/C/D-like domain-containing protein</fullName>
    </recommendedName>
</protein>
<keyword evidence="1" id="KW-0472">Membrane</keyword>
<feature type="transmembrane region" description="Helical" evidence="1">
    <location>
        <begin position="397"/>
        <end position="418"/>
    </location>
</feature>
<feature type="transmembrane region" description="Helical" evidence="1">
    <location>
        <begin position="361"/>
        <end position="385"/>
    </location>
</feature>
<dbReference type="AlphaFoldDB" id="A0A1F6GL45"/>
<keyword evidence="1" id="KW-1133">Transmembrane helix</keyword>
<feature type="transmembrane region" description="Helical" evidence="1">
    <location>
        <begin position="298"/>
        <end position="316"/>
    </location>
</feature>
<feature type="transmembrane region" description="Helical" evidence="1">
    <location>
        <begin position="136"/>
        <end position="160"/>
    </location>
</feature>
<dbReference type="EMBL" id="MFNF01000067">
    <property type="protein sequence ID" value="OGG98833.1"/>
    <property type="molecule type" value="Genomic_DNA"/>
</dbReference>
<feature type="transmembrane region" description="Helical" evidence="1">
    <location>
        <begin position="323"/>
        <end position="341"/>
    </location>
</feature>
<evidence type="ECO:0000313" key="2">
    <source>
        <dbReference type="EMBL" id="OGG98833.1"/>
    </source>
</evidence>
<gene>
    <name evidence="2" type="ORF">A2557_00010</name>
</gene>
<dbReference type="Proteomes" id="UP000177583">
    <property type="component" value="Unassembled WGS sequence"/>
</dbReference>
<organism evidence="2 3">
    <name type="scientific">Candidatus Lambdaproteobacteria bacterium RIFOXYD2_FULL_56_26</name>
    <dbReference type="NCBI Taxonomy" id="1817773"/>
    <lineage>
        <taxon>Bacteria</taxon>
        <taxon>Pseudomonadati</taxon>
        <taxon>Pseudomonadota</taxon>
        <taxon>Candidatus Lambdaproteobacteria</taxon>
    </lineage>
</organism>
<name>A0A1F6GL45_9PROT</name>